<gene>
    <name evidence="4" type="ORF">FSP39_008494</name>
</gene>
<keyword evidence="5" id="KW-1185">Reference proteome</keyword>
<evidence type="ECO:0000259" key="2">
    <source>
        <dbReference type="Pfam" id="PF03281"/>
    </source>
</evidence>
<comment type="caution">
    <text evidence="4">The sequence shown here is derived from an EMBL/GenBank/DDBJ whole genome shotgun (WGS) entry which is preliminary data.</text>
</comment>
<dbReference type="Pfam" id="PF03281">
    <property type="entry name" value="Mab-21"/>
    <property type="match status" value="1"/>
</dbReference>
<dbReference type="Proteomes" id="UP001186944">
    <property type="component" value="Unassembled WGS sequence"/>
</dbReference>
<proteinExistence type="inferred from homology"/>
<dbReference type="Pfam" id="PF20266">
    <property type="entry name" value="Mab-21_C"/>
    <property type="match status" value="1"/>
</dbReference>
<dbReference type="PANTHER" id="PTHR10656:SF69">
    <property type="entry name" value="MAB-21-LIKE HHH_H2TH-LIKE DOMAIN-CONTAINING PROTEIN"/>
    <property type="match status" value="1"/>
</dbReference>
<comment type="similarity">
    <text evidence="1">Belongs to the mab-21 family.</text>
</comment>
<dbReference type="EMBL" id="VSWD01000009">
    <property type="protein sequence ID" value="KAK3092892.1"/>
    <property type="molecule type" value="Genomic_DNA"/>
</dbReference>
<dbReference type="SMART" id="SM01265">
    <property type="entry name" value="Mab-21"/>
    <property type="match status" value="1"/>
</dbReference>
<evidence type="ECO:0000313" key="5">
    <source>
        <dbReference type="Proteomes" id="UP001186944"/>
    </source>
</evidence>
<dbReference type="InterPro" id="IPR046903">
    <property type="entry name" value="Mab-21-like_nuc_Trfase"/>
</dbReference>
<evidence type="ECO:0000313" key="4">
    <source>
        <dbReference type="EMBL" id="KAK3092892.1"/>
    </source>
</evidence>
<dbReference type="InterPro" id="IPR046906">
    <property type="entry name" value="Mab-21_HhH/H2TH-like"/>
</dbReference>
<evidence type="ECO:0000259" key="3">
    <source>
        <dbReference type="Pfam" id="PF20266"/>
    </source>
</evidence>
<evidence type="ECO:0000256" key="1">
    <source>
        <dbReference type="ARBA" id="ARBA00008307"/>
    </source>
</evidence>
<organism evidence="4 5">
    <name type="scientific">Pinctada imbricata</name>
    <name type="common">Atlantic pearl-oyster</name>
    <name type="synonym">Pinctada martensii</name>
    <dbReference type="NCBI Taxonomy" id="66713"/>
    <lineage>
        <taxon>Eukaryota</taxon>
        <taxon>Metazoa</taxon>
        <taxon>Spiralia</taxon>
        <taxon>Lophotrochozoa</taxon>
        <taxon>Mollusca</taxon>
        <taxon>Bivalvia</taxon>
        <taxon>Autobranchia</taxon>
        <taxon>Pteriomorphia</taxon>
        <taxon>Pterioida</taxon>
        <taxon>Pterioidea</taxon>
        <taxon>Pteriidae</taxon>
        <taxon>Pinctada</taxon>
    </lineage>
</organism>
<dbReference type="InterPro" id="IPR024810">
    <property type="entry name" value="MAB21L/cGLR"/>
</dbReference>
<evidence type="ECO:0008006" key="6">
    <source>
        <dbReference type="Google" id="ProtNLM"/>
    </source>
</evidence>
<sequence length="658" mass="76834">MDLSTRLSYLFGTEEYVTMRRQLVLLRETFLNHNREQKVHPICSGSLGEGVAFPKSDDDLMFCPTDLRVVTTYREATEAPDVLMVPSEFSPGYCRLLDVRGSYPNHVLHSINEIPFVSSSLWKQQSAREGQYIHGPCHSGVIGSQEYDFAFCIPCYNWPDIANNWVIRDRSYDWPTNEMIQNIVRNGCHVVPIGDPDSPCYEHEWRISFSLAERTLMHSFNHTQFLVYYLLRLTLKRVIEKGIPNVFCSYFMKTTLFYIAEKTSIQFWQLHDLEVCFKTCLSVLYDYVDNVYCPNYFIPEYNMIKRKINHTNRHKILDNLRVLHTKGIVDIIHLSGESMCLSATLSPIIMEWKLDREFMFSYHLHFAYDSIEESLRSLPHDNMQYCSFHLDKFWHLLNCKLTLIHSKLINILWNRGINSYCLMLMDLLLVLSKRNKHNYHLNKSLKPLLRIGYRADVTTGKLTMATYMYMVGKTESALCVIRQLLSEYPPYVIDAYKNEMKAQTYMDVMCGRGFTMNYKMRHAHAPRYRLHKDCLNAFPSPLRILLYVNHVQFDSLTYSYFLECLCHDQHQNQLLLKKSLMCLINHMDDLMVDRDIVDTTMCVGIIKCVHGDNQSACRWLGSAYVMACALPPPFNEDFPLSALTYVACLLKKKFQSAT</sequence>
<feature type="domain" description="Mab-21-like HhH/H2TH-like" evidence="3">
    <location>
        <begin position="236"/>
        <end position="318"/>
    </location>
</feature>
<feature type="domain" description="Mab-21-like nucleotidyltransferase" evidence="2">
    <location>
        <begin position="148"/>
        <end position="218"/>
    </location>
</feature>
<dbReference type="Gene3D" id="1.10.1410.40">
    <property type="match status" value="1"/>
</dbReference>
<name>A0AA89BZ09_PINIB</name>
<protein>
    <recommendedName>
        <fullName evidence="6">Mab-21-like HhH/H2TH-like domain-containing protein</fullName>
    </recommendedName>
</protein>
<dbReference type="AlphaFoldDB" id="A0AA89BZ09"/>
<reference evidence="4" key="1">
    <citation type="submission" date="2019-08" db="EMBL/GenBank/DDBJ databases">
        <title>The improved chromosome-level genome for the pearl oyster Pinctada fucata martensii using PacBio sequencing and Hi-C.</title>
        <authorList>
            <person name="Zheng Z."/>
        </authorList>
    </citation>
    <scope>NUCLEOTIDE SEQUENCE</scope>
    <source>
        <strain evidence="4">ZZ-2019</strain>
        <tissue evidence="4">Adductor muscle</tissue>
    </source>
</reference>
<dbReference type="PANTHER" id="PTHR10656">
    <property type="entry name" value="CELL FATE DETERMINING PROTEIN MAB21-RELATED"/>
    <property type="match status" value="1"/>
</dbReference>
<accession>A0AA89BZ09</accession>